<dbReference type="OrthoDB" id="5116229at2"/>
<keyword evidence="1" id="KW-0472">Membrane</keyword>
<reference evidence="2 3" key="1">
    <citation type="submission" date="2019-03" db="EMBL/GenBank/DDBJ databases">
        <title>Genomics of glacier-inhabiting Cryobacterium strains.</title>
        <authorList>
            <person name="Liu Q."/>
            <person name="Xin Y.-H."/>
        </authorList>
    </citation>
    <scope>NUCLEOTIDE SEQUENCE [LARGE SCALE GENOMIC DNA]</scope>
    <source>
        <strain evidence="2 3">Sr59</strain>
    </source>
</reference>
<keyword evidence="3" id="KW-1185">Reference proteome</keyword>
<dbReference type="RefSeq" id="WP_134639414.1">
    <property type="nucleotide sequence ID" value="NZ_SOHM01000007.1"/>
</dbReference>
<organism evidence="2 3">
    <name type="scientific">Cryobacterium lactosi</name>
    <dbReference type="NCBI Taxonomy" id="1259202"/>
    <lineage>
        <taxon>Bacteria</taxon>
        <taxon>Bacillati</taxon>
        <taxon>Actinomycetota</taxon>
        <taxon>Actinomycetes</taxon>
        <taxon>Micrococcales</taxon>
        <taxon>Microbacteriaceae</taxon>
        <taxon>Cryobacterium</taxon>
    </lineage>
</organism>
<evidence type="ECO:0000256" key="1">
    <source>
        <dbReference type="SAM" id="Phobius"/>
    </source>
</evidence>
<gene>
    <name evidence="2" type="ORF">E3T61_02975</name>
</gene>
<accession>A0A4V3IXY4</accession>
<comment type="caution">
    <text evidence="2">The sequence shown here is derived from an EMBL/GenBank/DDBJ whole genome shotgun (WGS) entry which is preliminary data.</text>
</comment>
<name>A0A4V3IXY4_9MICO</name>
<evidence type="ECO:0000313" key="3">
    <source>
        <dbReference type="Proteomes" id="UP000298468"/>
    </source>
</evidence>
<dbReference type="Proteomes" id="UP000298468">
    <property type="component" value="Unassembled WGS sequence"/>
</dbReference>
<protein>
    <submittedName>
        <fullName evidence="2">Uncharacterized protein</fullName>
    </submittedName>
</protein>
<dbReference type="EMBL" id="SOHM01000007">
    <property type="protein sequence ID" value="TFD93984.1"/>
    <property type="molecule type" value="Genomic_DNA"/>
</dbReference>
<dbReference type="AlphaFoldDB" id="A0A4V3IXY4"/>
<evidence type="ECO:0000313" key="2">
    <source>
        <dbReference type="EMBL" id="TFD93984.1"/>
    </source>
</evidence>
<keyword evidence="1" id="KW-0812">Transmembrane</keyword>
<sequence length="183" mass="19416">MLPTDPQSPTDGDFERLEERLLHTVDAQLAHRRHRHRAVLAASAVLLVAGGSATAWVTRATPELRTMSAYCYADASTDSVFTQTGSPDAQAGIADPVDAAMAKCAAVWNIDFFTPPSGSAAEAGRRPEGAADDLLLSYPVPDLQACQRPDGVLAVFPVWADNPDADDPDAFCAAVGLQPPYRP</sequence>
<keyword evidence="1" id="KW-1133">Transmembrane helix</keyword>
<proteinExistence type="predicted"/>
<feature type="transmembrane region" description="Helical" evidence="1">
    <location>
        <begin position="38"/>
        <end position="57"/>
    </location>
</feature>